<keyword evidence="6 8" id="KW-0472">Membrane</keyword>
<comment type="subcellular location">
    <subcellularLocation>
        <location evidence="1">Membrane</location>
        <topology evidence="1">Multi-pass membrane protein</topology>
    </subcellularLocation>
</comment>
<evidence type="ECO:0000256" key="6">
    <source>
        <dbReference type="ARBA" id="ARBA00023136"/>
    </source>
</evidence>
<feature type="transmembrane region" description="Helical" evidence="8">
    <location>
        <begin position="201"/>
        <end position="220"/>
    </location>
</feature>
<protein>
    <recommendedName>
        <fullName evidence="9">Major facilitator superfamily (MFS) profile domain-containing protein</fullName>
    </recommendedName>
</protein>
<dbReference type="Proteomes" id="UP000277212">
    <property type="component" value="Unassembled WGS sequence"/>
</dbReference>
<feature type="transmembrane region" description="Helical" evidence="8">
    <location>
        <begin position="327"/>
        <end position="348"/>
    </location>
</feature>
<comment type="similarity">
    <text evidence="2 7">Belongs to the major facilitator superfamily. Sugar transporter (TC 2.A.1.1) family.</text>
</comment>
<dbReference type="FunFam" id="1.20.1250.20:FF:000134">
    <property type="entry name" value="MFS sugar transporter protein"/>
    <property type="match status" value="1"/>
</dbReference>
<evidence type="ECO:0000256" key="3">
    <source>
        <dbReference type="ARBA" id="ARBA00022448"/>
    </source>
</evidence>
<feature type="transmembrane region" description="Helical" evidence="8">
    <location>
        <begin position="80"/>
        <end position="99"/>
    </location>
</feature>
<feature type="transmembrane region" description="Helical" evidence="8">
    <location>
        <begin position="453"/>
        <end position="474"/>
    </location>
</feature>
<dbReference type="AlphaFoldDB" id="A0A3M2SRV8"/>
<dbReference type="Gene3D" id="1.20.1250.20">
    <property type="entry name" value="MFS general substrate transporter like domains"/>
    <property type="match status" value="1"/>
</dbReference>
<gene>
    <name evidence="10" type="ORF">CDV36_000117</name>
</gene>
<dbReference type="InterPro" id="IPR050360">
    <property type="entry name" value="MFS_Sugar_Transporters"/>
</dbReference>
<feature type="transmembrane region" description="Helical" evidence="8">
    <location>
        <begin position="390"/>
        <end position="414"/>
    </location>
</feature>
<accession>A0A3M2SRV8</accession>
<evidence type="ECO:0000256" key="5">
    <source>
        <dbReference type="ARBA" id="ARBA00022989"/>
    </source>
</evidence>
<feature type="transmembrane region" description="Helical" evidence="8">
    <location>
        <begin position="170"/>
        <end position="189"/>
    </location>
</feature>
<feature type="transmembrane region" description="Helical" evidence="8">
    <location>
        <begin position="355"/>
        <end position="378"/>
    </location>
</feature>
<evidence type="ECO:0000256" key="4">
    <source>
        <dbReference type="ARBA" id="ARBA00022692"/>
    </source>
</evidence>
<dbReference type="InterPro" id="IPR003663">
    <property type="entry name" value="Sugar/inositol_transpt"/>
</dbReference>
<dbReference type="GO" id="GO:0016020">
    <property type="term" value="C:membrane"/>
    <property type="evidence" value="ECO:0007669"/>
    <property type="project" value="UniProtKB-SubCell"/>
</dbReference>
<evidence type="ECO:0000259" key="9">
    <source>
        <dbReference type="PROSITE" id="PS50850"/>
    </source>
</evidence>
<feature type="transmembrane region" description="Helical" evidence="8">
    <location>
        <begin position="40"/>
        <end position="60"/>
    </location>
</feature>
<proteinExistence type="inferred from homology"/>
<evidence type="ECO:0000256" key="1">
    <source>
        <dbReference type="ARBA" id="ARBA00004141"/>
    </source>
</evidence>
<feature type="transmembrane region" description="Helical" evidence="8">
    <location>
        <begin position="289"/>
        <end position="315"/>
    </location>
</feature>
<dbReference type="PANTHER" id="PTHR48022:SF3">
    <property type="entry name" value="HEXOSE TRANSPORTER PROTEIN (AFU_ORTHOLOGUE AFUA_8G04480)-RELATED"/>
    <property type="match status" value="1"/>
</dbReference>
<dbReference type="OrthoDB" id="6133115at2759"/>
<name>A0A3M2SRV8_9HYPO</name>
<evidence type="ECO:0000313" key="10">
    <source>
        <dbReference type="EMBL" id="RMJ20303.1"/>
    </source>
</evidence>
<dbReference type="EMBL" id="NKUJ01000001">
    <property type="protein sequence ID" value="RMJ20303.1"/>
    <property type="molecule type" value="Genomic_DNA"/>
</dbReference>
<evidence type="ECO:0000256" key="8">
    <source>
        <dbReference type="SAM" id="Phobius"/>
    </source>
</evidence>
<feature type="domain" description="Major facilitator superfamily (MFS) profile" evidence="9">
    <location>
        <begin position="43"/>
        <end position="478"/>
    </location>
</feature>
<dbReference type="InterPro" id="IPR005828">
    <property type="entry name" value="MFS_sugar_transport-like"/>
</dbReference>
<evidence type="ECO:0000256" key="7">
    <source>
        <dbReference type="RuleBase" id="RU003346"/>
    </source>
</evidence>
<dbReference type="InterPro" id="IPR005829">
    <property type="entry name" value="Sugar_transporter_CS"/>
</dbReference>
<dbReference type="GO" id="GO:0005351">
    <property type="term" value="F:carbohydrate:proton symporter activity"/>
    <property type="evidence" value="ECO:0007669"/>
    <property type="project" value="TreeGrafter"/>
</dbReference>
<feature type="transmembrane region" description="Helical" evidence="8">
    <location>
        <begin position="136"/>
        <end position="158"/>
    </location>
</feature>
<dbReference type="PROSITE" id="PS00216">
    <property type="entry name" value="SUGAR_TRANSPORT_1"/>
    <property type="match status" value="1"/>
</dbReference>
<dbReference type="PROSITE" id="PS50850">
    <property type="entry name" value="MFS"/>
    <property type="match status" value="1"/>
</dbReference>
<organism evidence="10 11">
    <name type="scientific">Fusarium kuroshium</name>
    <dbReference type="NCBI Taxonomy" id="2010991"/>
    <lineage>
        <taxon>Eukaryota</taxon>
        <taxon>Fungi</taxon>
        <taxon>Dikarya</taxon>
        <taxon>Ascomycota</taxon>
        <taxon>Pezizomycotina</taxon>
        <taxon>Sordariomycetes</taxon>
        <taxon>Hypocreomycetidae</taxon>
        <taxon>Hypocreales</taxon>
        <taxon>Nectriaceae</taxon>
        <taxon>Fusarium</taxon>
        <taxon>Fusarium solani species complex</taxon>
    </lineage>
</organism>
<evidence type="ECO:0000256" key="2">
    <source>
        <dbReference type="ARBA" id="ARBA00010992"/>
    </source>
</evidence>
<dbReference type="PANTHER" id="PTHR48022">
    <property type="entry name" value="PLASTIDIC GLUCOSE TRANSPORTER 4"/>
    <property type="match status" value="1"/>
</dbReference>
<reference evidence="10 11" key="1">
    <citation type="submission" date="2017-06" db="EMBL/GenBank/DDBJ databases">
        <title>Comparative genomic analysis of Ambrosia Fusariam Clade fungi.</title>
        <authorList>
            <person name="Stajich J.E."/>
            <person name="Carrillo J."/>
            <person name="Kijimoto T."/>
            <person name="Eskalen A."/>
            <person name="O'Donnell K."/>
            <person name="Kasson M."/>
        </authorList>
    </citation>
    <scope>NUCLEOTIDE SEQUENCE [LARGE SCALE GENOMIC DNA]</scope>
    <source>
        <strain evidence="10">UCR3666</strain>
    </source>
</reference>
<comment type="caution">
    <text evidence="10">The sequence shown here is derived from an EMBL/GenBank/DDBJ whole genome shotgun (WGS) entry which is preliminary data.</text>
</comment>
<dbReference type="InterPro" id="IPR036259">
    <property type="entry name" value="MFS_trans_sf"/>
</dbReference>
<dbReference type="InterPro" id="IPR020846">
    <property type="entry name" value="MFS_dom"/>
</dbReference>
<feature type="transmembrane region" description="Helical" evidence="8">
    <location>
        <begin position="426"/>
        <end position="447"/>
    </location>
</feature>
<keyword evidence="3 7" id="KW-0813">Transport</keyword>
<sequence length="520" mass="57964">MEAGDKQVKSSEARSAGVELAAVLPNDGIPWYKHKHLVKVNFCVISLMLFSGSNGFDGSLMNSLLALPWWRDFMDNPTGAWLGFINAAYALGCAVGYPIAAWISNRWGRKLPVWISVLLSFIGVAMQTSAQNQATFIIARFFQGLSQGFTLSVSLLIAENVYPTHRGVCSAIYNCGWHFGSVIAAWATFGTRNMTEWSWRLPSLLQILLPVLGVPGLIMIPESPRWLVSKDRSDEARQNLANLHTGGDINSPLIEFEMTEIELTIKAEMEAEKNPWTDLWTTPGNRHRLLITLSLGTFAQWTGNGVVSYYLSIILNSVGITSVTHQTLISACMGLWNLFWSLLAALNVDRLGRRMLFMSSAIVMLISYTIITGLSGSFESTRDSATGLAVIPFLFIYFFGYDIALTPLVVSYPIEIWPYNLRAKGLALTQVVSLSFTFFNTFVNPIALDAIQWRYYFVFLATIIVMIFVVWFYYPETRGLTLENVALLFDGDEAHVGVATAENAIKSSNIKHKHIEESQN</sequence>
<keyword evidence="11" id="KW-1185">Reference proteome</keyword>
<keyword evidence="5 8" id="KW-1133">Transmembrane helix</keyword>
<dbReference type="Pfam" id="PF00083">
    <property type="entry name" value="Sugar_tr"/>
    <property type="match status" value="1"/>
</dbReference>
<dbReference type="NCBIfam" id="TIGR00879">
    <property type="entry name" value="SP"/>
    <property type="match status" value="1"/>
</dbReference>
<dbReference type="SUPFAM" id="SSF103473">
    <property type="entry name" value="MFS general substrate transporter"/>
    <property type="match status" value="1"/>
</dbReference>
<evidence type="ECO:0000313" key="11">
    <source>
        <dbReference type="Proteomes" id="UP000277212"/>
    </source>
</evidence>
<keyword evidence="4 8" id="KW-0812">Transmembrane</keyword>